<dbReference type="SUPFAM" id="SSF46955">
    <property type="entry name" value="Putative DNA-binding domain"/>
    <property type="match status" value="1"/>
</dbReference>
<evidence type="ECO:0000256" key="1">
    <source>
        <dbReference type="ARBA" id="ARBA00023125"/>
    </source>
</evidence>
<dbReference type="PANTHER" id="PTHR30204:SF83">
    <property type="entry name" value="TRANSCRIPTIONAL REGULATOR, MERR FAMILY"/>
    <property type="match status" value="1"/>
</dbReference>
<dbReference type="PROSITE" id="PS50937">
    <property type="entry name" value="HTH_MERR_2"/>
    <property type="match status" value="1"/>
</dbReference>
<dbReference type="GO" id="GO:0003677">
    <property type="term" value="F:DNA binding"/>
    <property type="evidence" value="ECO:0007669"/>
    <property type="project" value="UniProtKB-KW"/>
</dbReference>
<sequence length="295" mass="32936">MGEVRYMISEAAKQVDVESHALRYWEDELGLSIGRTEMGHRYYTKDDIQLFLCIKKLKDNGMLLRELKPLIPELLATRAKVAESVPPEFIRNAAQNTLNNTLAGTSRDPEAAFAKDSTGKSVKNSVKSTAENSPGDSSQKSTSKNPIRNTAKSTTANTAQSSTKPAAAGNFVNSAPDNTALPAKHRTDSGHLESTERPFEVITDENLKKMRSLIGEVVGEVVNEAITDNNIQLKKDITQTVTSDVVREMGYLLQAKERREEEHFRKMDCLIRQQQAHRKESVKRTPLVRLRDLLT</sequence>
<keyword evidence="5" id="KW-1185">Reference proteome</keyword>
<dbReference type="Gene3D" id="1.10.1660.10">
    <property type="match status" value="1"/>
</dbReference>
<dbReference type="Proteomes" id="UP000184301">
    <property type="component" value="Unassembled WGS sequence"/>
</dbReference>
<feature type="compositionally biased region" description="Basic and acidic residues" evidence="2">
    <location>
        <begin position="185"/>
        <end position="197"/>
    </location>
</feature>
<evidence type="ECO:0000313" key="4">
    <source>
        <dbReference type="EMBL" id="SHK29654.1"/>
    </source>
</evidence>
<organism evidence="4 5">
    <name type="scientific">Hespellia stercorisuis DSM 15480</name>
    <dbReference type="NCBI Taxonomy" id="1121950"/>
    <lineage>
        <taxon>Bacteria</taxon>
        <taxon>Bacillati</taxon>
        <taxon>Bacillota</taxon>
        <taxon>Clostridia</taxon>
        <taxon>Lachnospirales</taxon>
        <taxon>Lachnospiraceae</taxon>
        <taxon>Hespellia</taxon>
    </lineage>
</organism>
<feature type="region of interest" description="Disordered" evidence="2">
    <location>
        <begin position="100"/>
        <end position="197"/>
    </location>
</feature>
<dbReference type="InterPro" id="IPR009061">
    <property type="entry name" value="DNA-bd_dom_put_sf"/>
</dbReference>
<dbReference type="AlphaFoldDB" id="A0A1M6RB11"/>
<gene>
    <name evidence="4" type="ORF">SAMN02745243_02645</name>
</gene>
<dbReference type="InterPro" id="IPR047057">
    <property type="entry name" value="MerR_fam"/>
</dbReference>
<dbReference type="Pfam" id="PF13411">
    <property type="entry name" value="MerR_1"/>
    <property type="match status" value="1"/>
</dbReference>
<dbReference type="InterPro" id="IPR000551">
    <property type="entry name" value="MerR-type_HTH_dom"/>
</dbReference>
<name>A0A1M6RB11_9FIRM</name>
<dbReference type="GO" id="GO:0003700">
    <property type="term" value="F:DNA-binding transcription factor activity"/>
    <property type="evidence" value="ECO:0007669"/>
    <property type="project" value="InterPro"/>
</dbReference>
<reference evidence="4 5" key="1">
    <citation type="submission" date="2016-11" db="EMBL/GenBank/DDBJ databases">
        <authorList>
            <person name="Jaros S."/>
            <person name="Januszkiewicz K."/>
            <person name="Wedrychowicz H."/>
        </authorList>
    </citation>
    <scope>NUCLEOTIDE SEQUENCE [LARGE SCALE GENOMIC DNA]</scope>
    <source>
        <strain evidence="4 5">DSM 15480</strain>
    </source>
</reference>
<accession>A0A1M6RB11</accession>
<protein>
    <submittedName>
        <fullName evidence="4">DNA-binding transcriptional regulator, MerR family</fullName>
    </submittedName>
</protein>
<dbReference type="OrthoDB" id="9811174at2"/>
<evidence type="ECO:0000256" key="2">
    <source>
        <dbReference type="SAM" id="MobiDB-lite"/>
    </source>
</evidence>
<dbReference type="EMBL" id="FQZY01000041">
    <property type="protein sequence ID" value="SHK29654.1"/>
    <property type="molecule type" value="Genomic_DNA"/>
</dbReference>
<keyword evidence="1 4" id="KW-0238">DNA-binding</keyword>
<proteinExistence type="predicted"/>
<feature type="domain" description="HTH merR-type" evidence="3">
    <location>
        <begin position="5"/>
        <end position="73"/>
    </location>
</feature>
<dbReference type="RefSeq" id="WP_073111247.1">
    <property type="nucleotide sequence ID" value="NZ_FQZY01000041.1"/>
</dbReference>
<dbReference type="STRING" id="1121950.SAMN02745243_02645"/>
<evidence type="ECO:0000313" key="5">
    <source>
        <dbReference type="Proteomes" id="UP000184301"/>
    </source>
</evidence>
<dbReference type="CDD" id="cd04764">
    <property type="entry name" value="HTH_MlrA-like_sg1"/>
    <property type="match status" value="1"/>
</dbReference>
<feature type="compositionally biased region" description="Polar residues" evidence="2">
    <location>
        <begin position="119"/>
        <end position="164"/>
    </location>
</feature>
<dbReference type="SMART" id="SM00422">
    <property type="entry name" value="HTH_MERR"/>
    <property type="match status" value="1"/>
</dbReference>
<dbReference type="PANTHER" id="PTHR30204">
    <property type="entry name" value="REDOX-CYCLING DRUG-SENSING TRANSCRIPTIONAL ACTIVATOR SOXR"/>
    <property type="match status" value="1"/>
</dbReference>
<evidence type="ECO:0000259" key="3">
    <source>
        <dbReference type="PROSITE" id="PS50937"/>
    </source>
</evidence>